<dbReference type="SUPFAM" id="SSF48179">
    <property type="entry name" value="6-phosphogluconate dehydrogenase C-terminal domain-like"/>
    <property type="match status" value="1"/>
</dbReference>
<dbReference type="InterPro" id="IPR051402">
    <property type="entry name" value="KPR-Related"/>
</dbReference>
<protein>
    <recommendedName>
        <fullName evidence="3">Ketopantoate reductase C-terminal domain-containing protein</fullName>
    </recommendedName>
</protein>
<feature type="domain" description="Ketopantoate reductase C-terminal" evidence="3">
    <location>
        <begin position="225"/>
        <end position="357"/>
    </location>
</feature>
<feature type="coiled-coil region" evidence="1">
    <location>
        <begin position="460"/>
        <end position="487"/>
    </location>
</feature>
<feature type="coiled-coil region" evidence="1">
    <location>
        <begin position="379"/>
        <end position="434"/>
    </location>
</feature>
<dbReference type="KEGG" id="clu:CLUG_03488"/>
<reference evidence="4 5" key="1">
    <citation type="journal article" date="2009" name="Nature">
        <title>Evolution of pathogenicity and sexual reproduction in eight Candida genomes.</title>
        <authorList>
            <person name="Butler G."/>
            <person name="Rasmussen M.D."/>
            <person name="Lin M.F."/>
            <person name="Santos M.A."/>
            <person name="Sakthikumar S."/>
            <person name="Munro C.A."/>
            <person name="Rheinbay E."/>
            <person name="Grabherr M."/>
            <person name="Forche A."/>
            <person name="Reedy J.L."/>
            <person name="Agrafioti I."/>
            <person name="Arnaud M.B."/>
            <person name="Bates S."/>
            <person name="Brown A.J."/>
            <person name="Brunke S."/>
            <person name="Costanzo M.C."/>
            <person name="Fitzpatrick D.A."/>
            <person name="de Groot P.W."/>
            <person name="Harris D."/>
            <person name="Hoyer L.L."/>
            <person name="Hube B."/>
            <person name="Klis F.M."/>
            <person name="Kodira C."/>
            <person name="Lennard N."/>
            <person name="Logue M.E."/>
            <person name="Martin R."/>
            <person name="Neiman A.M."/>
            <person name="Nikolaou E."/>
            <person name="Quail M.A."/>
            <person name="Quinn J."/>
            <person name="Santos M.C."/>
            <person name="Schmitzberger F.F."/>
            <person name="Sherlock G."/>
            <person name="Shah P."/>
            <person name="Silverstein K.A."/>
            <person name="Skrzypek M.S."/>
            <person name="Soll D."/>
            <person name="Staggs R."/>
            <person name="Stansfield I."/>
            <person name="Stumpf M.P."/>
            <person name="Sudbery P.E."/>
            <person name="Srikantha T."/>
            <person name="Zeng Q."/>
            <person name="Berman J."/>
            <person name="Berriman M."/>
            <person name="Heitman J."/>
            <person name="Gow N.A."/>
            <person name="Lorenz M.C."/>
            <person name="Birren B.W."/>
            <person name="Kellis M."/>
            <person name="Cuomo C.A."/>
        </authorList>
    </citation>
    <scope>NUCLEOTIDE SEQUENCE [LARGE SCALE GENOMIC DNA]</scope>
    <source>
        <strain evidence="4 5">ATCC 42720</strain>
    </source>
</reference>
<evidence type="ECO:0000313" key="4">
    <source>
        <dbReference type="EMBL" id="EEQ39360.1"/>
    </source>
</evidence>
<dbReference type="InParanoid" id="C4Y5Q4"/>
<dbReference type="PANTHER" id="PTHR21708:SF25">
    <property type="entry name" value="PROTEIN PAM1-RELATED"/>
    <property type="match status" value="1"/>
</dbReference>
<dbReference type="InterPro" id="IPR008927">
    <property type="entry name" value="6-PGluconate_DH-like_C_sf"/>
</dbReference>
<sequence>MGPGIFIHVSGYAVPAPLAPCRYTNGAVGQNPNLAFYAWRLQNTRSCSVTMVDPSLDPSQPLIWDSSSFSASEFVPDKLVPSVDHLESSAKYDFVIVSVSTLQSFQDVCSSLVPHVRDETLIIVESTGCVNLEPFVSLSFPKFKDMPICSIMNESNIKRVPGSSTFIHHIANSDHRIYLGTCSSDDSKSGNFVSSFTRLYKLLQMVQEDSNGHISLLKSNNAQEFMTYQWKLALPRIVLNPLSILFEEPSPEKLHAQILAKPLISGLVNEIFKIIKKMKCKLVKGFENEANLVSNWSAIYPASAPESSVPYSNANSLFYKFYHRQEIDIDLLLLQPILLGDDHGVRTPYLENLYSVMCQYLKVNTNNSSLFFVRNIPGQEKARREIDNVADELSHLRLEKEKYDASIHERQTQLQQLESSLSQKKHALSSLLQEIDMQTRNHEHKMKMFSDTEIQHQQQLAEIQNRCSAKQAELAKLSENKQTLSANEQPVIPADYNQQREVAPIKSQVVTVKQQENKNGNPTTPDLSDFAHVAVYGAELNGEHPSKPQVSAPPEQMPQVQNKEMELQRREQALLERERELEQKSIQSQPPMQREESYFQNGGPPMGDGYQNGPPLNVAYNGSNTSYNGSYNGSFNGPYGGPNPNGPMYNGPGNYRPSHSLTSASANHGYYEGYDQRPPHGLPANGMVQGSMPAALRNPQKYPPSPVQVPPAQRQRMSSYPTSGHPNAQFQQPQFAQQQVSNGPIVGHGSGQFNNYPKKQNRRSAFPDQALNIDYGGRGGMPMPTSSQNAAKSKHRSTLPGQMPSPPLPQQRKSNTQVPSSSSGIPSHLRPPQEGTKPGPSGSNEEIGKSANGSANQDITIEVPQAEIAPKPLGSIAPATTEKKKKRGLFRKS</sequence>
<feature type="region of interest" description="Disordered" evidence="2">
    <location>
        <begin position="541"/>
        <end position="561"/>
    </location>
</feature>
<dbReference type="InterPro" id="IPR013752">
    <property type="entry name" value="KPA_reductase"/>
</dbReference>
<gene>
    <name evidence="4" type="ORF">CLUG_03488</name>
</gene>
<name>C4Y5Q4_CLAL4</name>
<dbReference type="GeneID" id="8496744"/>
<dbReference type="Proteomes" id="UP000007703">
    <property type="component" value="Unassembled WGS sequence"/>
</dbReference>
<dbReference type="GO" id="GO:0005737">
    <property type="term" value="C:cytoplasm"/>
    <property type="evidence" value="ECO:0007669"/>
    <property type="project" value="TreeGrafter"/>
</dbReference>
<dbReference type="PANTHER" id="PTHR21708">
    <property type="entry name" value="PROBABLE 2-DEHYDROPANTOATE 2-REDUCTASE"/>
    <property type="match status" value="1"/>
</dbReference>
<dbReference type="Gene3D" id="1.10.1040.10">
    <property type="entry name" value="N-(1-d-carboxylethyl)-l-norvaline Dehydrogenase, domain 2"/>
    <property type="match status" value="1"/>
</dbReference>
<dbReference type="InterPro" id="IPR013328">
    <property type="entry name" value="6PGD_dom2"/>
</dbReference>
<dbReference type="OMA" id="IKKMDCK"/>
<feature type="compositionally biased region" description="Polar residues" evidence="2">
    <location>
        <begin position="811"/>
        <end position="825"/>
    </location>
</feature>
<feature type="compositionally biased region" description="Low complexity" evidence="2">
    <location>
        <begin position="728"/>
        <end position="739"/>
    </location>
</feature>
<keyword evidence="1" id="KW-0175">Coiled coil</keyword>
<dbReference type="HOGENOM" id="CLU_316416_0_0_1"/>
<evidence type="ECO:0000256" key="2">
    <source>
        <dbReference type="SAM" id="MobiDB-lite"/>
    </source>
</evidence>
<dbReference type="OrthoDB" id="5302359at2759"/>
<evidence type="ECO:0000256" key="1">
    <source>
        <dbReference type="SAM" id="Coils"/>
    </source>
</evidence>
<evidence type="ECO:0000259" key="3">
    <source>
        <dbReference type="Pfam" id="PF08546"/>
    </source>
</evidence>
<dbReference type="FunCoup" id="C4Y5Q4">
    <property type="interactions" value="191"/>
</dbReference>
<dbReference type="VEuPathDB" id="FungiDB:CLUG_03488"/>
<accession>C4Y5Q4</accession>
<dbReference type="AlphaFoldDB" id="C4Y5Q4"/>
<dbReference type="EMBL" id="CH408079">
    <property type="protein sequence ID" value="EEQ39360.1"/>
    <property type="molecule type" value="Genomic_DNA"/>
</dbReference>
<feature type="region of interest" description="Disordered" evidence="2">
    <location>
        <begin position="679"/>
        <end position="893"/>
    </location>
</feature>
<proteinExistence type="predicted"/>
<feature type="compositionally biased region" description="Polar residues" evidence="2">
    <location>
        <begin position="715"/>
        <end position="726"/>
    </location>
</feature>
<dbReference type="Pfam" id="PF08546">
    <property type="entry name" value="ApbA_C"/>
    <property type="match status" value="1"/>
</dbReference>
<evidence type="ECO:0000313" key="5">
    <source>
        <dbReference type="Proteomes" id="UP000007703"/>
    </source>
</evidence>
<organism evidence="4 5">
    <name type="scientific">Clavispora lusitaniae (strain ATCC 42720)</name>
    <name type="common">Yeast</name>
    <name type="synonym">Candida lusitaniae</name>
    <dbReference type="NCBI Taxonomy" id="306902"/>
    <lineage>
        <taxon>Eukaryota</taxon>
        <taxon>Fungi</taxon>
        <taxon>Dikarya</taxon>
        <taxon>Ascomycota</taxon>
        <taxon>Saccharomycotina</taxon>
        <taxon>Pichiomycetes</taxon>
        <taxon>Metschnikowiaceae</taxon>
        <taxon>Clavispora</taxon>
    </lineage>
</organism>
<feature type="compositionally biased region" description="Basic residues" evidence="2">
    <location>
        <begin position="883"/>
        <end position="893"/>
    </location>
</feature>